<organism evidence="1 2">
    <name type="scientific">Dermatophagoides farinae</name>
    <name type="common">American house dust mite</name>
    <dbReference type="NCBI Taxonomy" id="6954"/>
    <lineage>
        <taxon>Eukaryota</taxon>
        <taxon>Metazoa</taxon>
        <taxon>Ecdysozoa</taxon>
        <taxon>Arthropoda</taxon>
        <taxon>Chelicerata</taxon>
        <taxon>Arachnida</taxon>
        <taxon>Acari</taxon>
        <taxon>Acariformes</taxon>
        <taxon>Sarcoptiformes</taxon>
        <taxon>Astigmata</taxon>
        <taxon>Psoroptidia</taxon>
        <taxon>Analgoidea</taxon>
        <taxon>Pyroglyphidae</taxon>
        <taxon>Dermatophagoidinae</taxon>
        <taxon>Dermatophagoides</taxon>
    </lineage>
</organism>
<dbReference type="Proteomes" id="UP000790347">
    <property type="component" value="Unassembled WGS sequence"/>
</dbReference>
<dbReference type="AlphaFoldDB" id="A0A922I2M9"/>
<dbReference type="EMBL" id="ASGP02000003">
    <property type="protein sequence ID" value="KAH9517403.1"/>
    <property type="molecule type" value="Genomic_DNA"/>
</dbReference>
<gene>
    <name evidence="1" type="ORF">DERF_008079</name>
</gene>
<reference evidence="1" key="1">
    <citation type="submission" date="2013-05" db="EMBL/GenBank/DDBJ databases">
        <authorList>
            <person name="Yim A.K.Y."/>
            <person name="Chan T.F."/>
            <person name="Ji K.M."/>
            <person name="Liu X.Y."/>
            <person name="Zhou J.W."/>
            <person name="Li R.Q."/>
            <person name="Yang K.Y."/>
            <person name="Li J."/>
            <person name="Li M."/>
            <person name="Law P.T.W."/>
            <person name="Wu Y.L."/>
            <person name="Cai Z.L."/>
            <person name="Qin H."/>
            <person name="Bao Y."/>
            <person name="Leung R.K.K."/>
            <person name="Ng P.K.S."/>
            <person name="Zou J."/>
            <person name="Zhong X.J."/>
            <person name="Ran P.X."/>
            <person name="Zhong N.S."/>
            <person name="Liu Z.G."/>
            <person name="Tsui S.K.W."/>
        </authorList>
    </citation>
    <scope>NUCLEOTIDE SEQUENCE</scope>
    <source>
        <strain evidence="1">Derf</strain>
        <tissue evidence="1">Whole organism</tissue>
    </source>
</reference>
<sequence length="78" mass="9379">MYHVNNIDNNEMIMEKDEKIKKLGKMSPFFANNNLRSVKKDNYRYFFITKYRGAMSDLYLKMAIFMANRNAMKMMMTS</sequence>
<evidence type="ECO:0000313" key="1">
    <source>
        <dbReference type="EMBL" id="KAH9517403.1"/>
    </source>
</evidence>
<protein>
    <submittedName>
        <fullName evidence="1">Uncharacterized protein</fullName>
    </submittedName>
</protein>
<comment type="caution">
    <text evidence="1">The sequence shown here is derived from an EMBL/GenBank/DDBJ whole genome shotgun (WGS) entry which is preliminary data.</text>
</comment>
<proteinExistence type="predicted"/>
<name>A0A922I2M9_DERFA</name>
<keyword evidence="2" id="KW-1185">Reference proteome</keyword>
<evidence type="ECO:0000313" key="2">
    <source>
        <dbReference type="Proteomes" id="UP000790347"/>
    </source>
</evidence>
<reference evidence="1" key="2">
    <citation type="journal article" date="2022" name="Res Sq">
        <title>Comparative Genomics Reveals Insights into the Divergent Evolution of Astigmatic Mites and Household Pest Adaptations.</title>
        <authorList>
            <person name="Xiong Q."/>
            <person name="Wan A.T.-Y."/>
            <person name="Liu X.-Y."/>
            <person name="Fung C.S.-H."/>
            <person name="Xiao X."/>
            <person name="Malainual N."/>
            <person name="Hou J."/>
            <person name="Wang L."/>
            <person name="Wang M."/>
            <person name="Yang K."/>
            <person name="Cui Y."/>
            <person name="Leung E."/>
            <person name="Nong W."/>
            <person name="Shin S.-K."/>
            <person name="Au S."/>
            <person name="Jeong K.Y."/>
            <person name="Chew F.T."/>
            <person name="Hui J."/>
            <person name="Leung T.F."/>
            <person name="Tungtrongchitr A."/>
            <person name="Zhong N."/>
            <person name="Liu Z."/>
            <person name="Tsui S."/>
        </authorList>
    </citation>
    <scope>NUCLEOTIDE SEQUENCE</scope>
    <source>
        <strain evidence="1">Derf</strain>
        <tissue evidence="1">Whole organism</tissue>
    </source>
</reference>
<accession>A0A922I2M9</accession>